<accession>A0ABW8RMK2</accession>
<evidence type="ECO:0000313" key="2">
    <source>
        <dbReference type="Proteomes" id="UP001623041"/>
    </source>
</evidence>
<sequence length="41" mass="4745">MVNKKQGNEVKGKDEAQFHLMEEIKTRDDVEIIDGSSFHLK</sequence>
<gene>
    <name evidence="1" type="ORF">ACJEBI_19365</name>
</gene>
<evidence type="ECO:0000313" key="1">
    <source>
        <dbReference type="EMBL" id="MFK9093629.1"/>
    </source>
</evidence>
<dbReference type="Proteomes" id="UP001623041">
    <property type="component" value="Unassembled WGS sequence"/>
</dbReference>
<name>A0ABW8RMK2_9BACI</name>
<comment type="caution">
    <text evidence="1">The sequence shown here is derived from an EMBL/GenBank/DDBJ whole genome shotgun (WGS) entry which is preliminary data.</text>
</comment>
<organism evidence="1 2">
    <name type="scientific">Bacillus salipaludis</name>
    <dbReference type="NCBI Taxonomy" id="2547811"/>
    <lineage>
        <taxon>Bacteria</taxon>
        <taxon>Bacillati</taxon>
        <taxon>Bacillota</taxon>
        <taxon>Bacilli</taxon>
        <taxon>Bacillales</taxon>
        <taxon>Bacillaceae</taxon>
        <taxon>Bacillus</taxon>
    </lineage>
</organism>
<protein>
    <submittedName>
        <fullName evidence="1">Uncharacterized protein</fullName>
    </submittedName>
</protein>
<reference evidence="1 2" key="1">
    <citation type="submission" date="2024-11" db="EMBL/GenBank/DDBJ databases">
        <authorList>
            <person name="Lucas J.A."/>
        </authorList>
    </citation>
    <scope>NUCLEOTIDE SEQUENCE [LARGE SCALE GENOMIC DNA]</scope>
    <source>
        <strain evidence="1 2">Z 5.4</strain>
    </source>
</reference>
<dbReference type="EMBL" id="JBJHQH010000016">
    <property type="protein sequence ID" value="MFK9093629.1"/>
    <property type="molecule type" value="Genomic_DNA"/>
</dbReference>
<keyword evidence="2" id="KW-1185">Reference proteome</keyword>
<dbReference type="RefSeq" id="WP_406582133.1">
    <property type="nucleotide sequence ID" value="NZ_JBJHQH010000016.1"/>
</dbReference>
<proteinExistence type="predicted"/>